<accession>A0A975C3M4</accession>
<evidence type="ECO:0000256" key="1">
    <source>
        <dbReference type="SAM" id="Phobius"/>
    </source>
</evidence>
<dbReference type="KEGG" id="bgoe:IFJ75_02655"/>
<keyword evidence="1" id="KW-0472">Membrane</keyword>
<dbReference type="Pfam" id="PF09945">
    <property type="entry name" value="DUF2177"/>
    <property type="match status" value="1"/>
</dbReference>
<evidence type="ECO:0000313" key="3">
    <source>
        <dbReference type="Proteomes" id="UP000663918"/>
    </source>
</evidence>
<keyword evidence="1" id="KW-0812">Transmembrane</keyword>
<dbReference type="Proteomes" id="UP000663918">
    <property type="component" value="Chromosome"/>
</dbReference>
<reference evidence="2" key="1">
    <citation type="submission" date="2020-09" db="EMBL/GenBank/DDBJ databases">
        <title>Brevundimonas sp. LVF2 isolated from a puddle in Goettingen, Germany.</title>
        <authorList>
            <person name="Friedrich I."/>
            <person name="Klassen A."/>
            <person name="Hannes N."/>
            <person name="Schneider D."/>
            <person name="Hertel R."/>
            <person name="Daniel R."/>
        </authorList>
    </citation>
    <scope>NUCLEOTIDE SEQUENCE</scope>
    <source>
        <strain evidence="2">LVF2</strain>
    </source>
</reference>
<keyword evidence="3" id="KW-1185">Reference proteome</keyword>
<evidence type="ECO:0000313" key="2">
    <source>
        <dbReference type="EMBL" id="QTC91849.1"/>
    </source>
</evidence>
<name>A0A975C3M4_9CAUL</name>
<feature type="transmembrane region" description="Helical" evidence="1">
    <location>
        <begin position="5"/>
        <end position="25"/>
    </location>
</feature>
<protein>
    <submittedName>
        <fullName evidence="2">DUF2177 family protein</fullName>
    </submittedName>
</protein>
<dbReference type="EMBL" id="CP062222">
    <property type="protein sequence ID" value="QTC91849.1"/>
    <property type="molecule type" value="Genomic_DNA"/>
</dbReference>
<feature type="transmembrane region" description="Helical" evidence="1">
    <location>
        <begin position="45"/>
        <end position="65"/>
    </location>
</feature>
<dbReference type="RefSeq" id="WP_207871024.1">
    <property type="nucleotide sequence ID" value="NZ_CP062222.1"/>
</dbReference>
<gene>
    <name evidence="2" type="ORF">IFJ75_02655</name>
</gene>
<keyword evidence="1" id="KW-1133">Transmembrane helix</keyword>
<dbReference type="AlphaFoldDB" id="A0A975C3M4"/>
<organism evidence="2 3">
    <name type="scientific">Brevundimonas goettingensis</name>
    <dbReference type="NCBI Taxonomy" id="2774190"/>
    <lineage>
        <taxon>Bacteria</taxon>
        <taxon>Pseudomonadati</taxon>
        <taxon>Pseudomonadota</taxon>
        <taxon>Alphaproteobacteria</taxon>
        <taxon>Caulobacterales</taxon>
        <taxon>Caulobacteraceae</taxon>
        <taxon>Brevundimonas</taxon>
    </lineage>
</organism>
<feature type="transmembrane region" description="Helical" evidence="1">
    <location>
        <begin position="111"/>
        <end position="129"/>
    </location>
</feature>
<feature type="transmembrane region" description="Helical" evidence="1">
    <location>
        <begin position="72"/>
        <end position="91"/>
    </location>
</feature>
<dbReference type="InterPro" id="IPR018687">
    <property type="entry name" value="DUF2177_membr"/>
</dbReference>
<proteinExistence type="predicted"/>
<sequence>MLKYLAAYGCSALVVLVMDWVWLTVMGDKLYRPVLGDFMAKSVNLPAAVAFYFIYLAGLTFLATVPALREASVMRAVVNGAVFGFVAYATYDLTNQATLTRWSTTITLADMAWGTVLSLTAATAGYYGSRLLVK</sequence>